<dbReference type="InterPro" id="IPR042185">
    <property type="entry name" value="Serpin_sf_2"/>
</dbReference>
<dbReference type="SUPFAM" id="SSF56574">
    <property type="entry name" value="Serpins"/>
    <property type="match status" value="1"/>
</dbReference>
<dbReference type="InterPro" id="IPR000215">
    <property type="entry name" value="Serpin_fam"/>
</dbReference>
<dbReference type="InterPro" id="IPR023795">
    <property type="entry name" value="Serpin_CS"/>
</dbReference>
<dbReference type="InterPro" id="IPR036186">
    <property type="entry name" value="Serpin_sf"/>
</dbReference>
<dbReference type="SMR" id="A0A6I9QKT9"/>
<keyword evidence="3" id="KW-0722">Serine protease inhibitor</keyword>
<dbReference type="Proteomes" id="UP000504607">
    <property type="component" value="Unplaced"/>
</dbReference>
<reference evidence="7" key="1">
    <citation type="submission" date="2025-08" db="UniProtKB">
        <authorList>
            <consortium name="RefSeq"/>
        </authorList>
    </citation>
    <scope>IDENTIFICATION</scope>
</reference>
<evidence type="ECO:0000256" key="4">
    <source>
        <dbReference type="RuleBase" id="RU000411"/>
    </source>
</evidence>
<dbReference type="SMART" id="SM00093">
    <property type="entry name" value="SERPIN"/>
    <property type="match status" value="1"/>
</dbReference>
<evidence type="ECO:0000256" key="1">
    <source>
        <dbReference type="ARBA" id="ARBA00009500"/>
    </source>
</evidence>
<dbReference type="FunCoup" id="A0A6I9QKT9">
    <property type="interactions" value="1442"/>
</dbReference>
<dbReference type="CDD" id="cd02043">
    <property type="entry name" value="serpinP_plants"/>
    <property type="match status" value="1"/>
</dbReference>
<dbReference type="KEGG" id="egu:105035964"/>
<dbReference type="PANTHER" id="PTHR11461">
    <property type="entry name" value="SERINE PROTEASE INHIBITOR, SERPIN"/>
    <property type="match status" value="1"/>
</dbReference>
<evidence type="ECO:0000259" key="5">
    <source>
        <dbReference type="SMART" id="SM00093"/>
    </source>
</evidence>
<sequence length="390" mass="41794">MDLRESIGNQTAFSLRLAKHVGSAAAADANLAFSPLSVHVVLALVAVGAKGPTLDQLLSFVGSPAAGDLNALASQIIALVLADGSAAGGPRVCFANGVWVDASLSLKPSFKEIVTSTYKAEAKAVDFQSKAAEVANEVNSWVESVTAGLIKELLPSGSVDSTTRLVLGNALYFKGAWDEKFDASATKESAFHLLNGSSVQVPFMTTQKKQFVSAYNGFKVLRLPYKQGEDGRQFSMYIFLPDAQDGLWSLAEKLSSESEFLNQHLPMQKVAVGDFKIPRFKISFGFEASKVLKDLGLTLPFNGNGDLTEMVDSPVGHKLYVSSIFHKSFIEVTEEGTEAAAASAAVVALRSFQWKPLDFVADHPFVFLIREDITGVVLFVGHVTNPLLVG</sequence>
<dbReference type="PANTHER" id="PTHR11461:SF211">
    <property type="entry name" value="GH10112P-RELATED"/>
    <property type="match status" value="1"/>
</dbReference>
<organism evidence="6 7">
    <name type="scientific">Elaeis guineensis var. tenera</name>
    <name type="common">Oil palm</name>
    <dbReference type="NCBI Taxonomy" id="51953"/>
    <lineage>
        <taxon>Eukaryota</taxon>
        <taxon>Viridiplantae</taxon>
        <taxon>Streptophyta</taxon>
        <taxon>Embryophyta</taxon>
        <taxon>Tracheophyta</taxon>
        <taxon>Spermatophyta</taxon>
        <taxon>Magnoliopsida</taxon>
        <taxon>Liliopsida</taxon>
        <taxon>Arecaceae</taxon>
        <taxon>Arecoideae</taxon>
        <taxon>Cocoseae</taxon>
        <taxon>Elaeidinae</taxon>
        <taxon>Elaeis</taxon>
    </lineage>
</organism>
<dbReference type="InParanoid" id="A0A6I9QKT9"/>
<dbReference type="InterPro" id="IPR042178">
    <property type="entry name" value="Serpin_sf_1"/>
</dbReference>
<evidence type="ECO:0000256" key="2">
    <source>
        <dbReference type="ARBA" id="ARBA00022690"/>
    </source>
</evidence>
<feature type="domain" description="Serpin" evidence="5">
    <location>
        <begin position="15"/>
        <end position="386"/>
    </location>
</feature>
<evidence type="ECO:0000313" key="6">
    <source>
        <dbReference type="Proteomes" id="UP000504607"/>
    </source>
</evidence>
<dbReference type="GO" id="GO:0004867">
    <property type="term" value="F:serine-type endopeptidase inhibitor activity"/>
    <property type="evidence" value="ECO:0007669"/>
    <property type="project" value="UniProtKB-KW"/>
</dbReference>
<dbReference type="OrthoDB" id="1063785at2759"/>
<dbReference type="Gene3D" id="3.30.497.10">
    <property type="entry name" value="Antithrombin, subunit I, domain 2"/>
    <property type="match status" value="1"/>
</dbReference>
<dbReference type="FunFam" id="3.30.497.10:FF:000012">
    <property type="entry name" value="Predicted protein"/>
    <property type="match status" value="1"/>
</dbReference>
<dbReference type="GO" id="GO:0005615">
    <property type="term" value="C:extracellular space"/>
    <property type="evidence" value="ECO:0007669"/>
    <property type="project" value="InterPro"/>
</dbReference>
<dbReference type="PROSITE" id="PS00284">
    <property type="entry name" value="SERPIN"/>
    <property type="match status" value="1"/>
</dbReference>
<keyword evidence="6" id="KW-1185">Reference proteome</keyword>
<dbReference type="Pfam" id="PF00079">
    <property type="entry name" value="Serpin"/>
    <property type="match status" value="1"/>
</dbReference>
<accession>A0A6I9QKT9</accession>
<dbReference type="GeneID" id="105035964"/>
<protein>
    <submittedName>
        <fullName evidence="7">Serpin-ZXA</fullName>
    </submittedName>
</protein>
<dbReference type="AlphaFoldDB" id="A0A6I9QKT9"/>
<dbReference type="RefSeq" id="XP_010909984.1">
    <property type="nucleotide sequence ID" value="XM_010911682.3"/>
</dbReference>
<name>A0A6I9QKT9_ELAGV</name>
<evidence type="ECO:0000256" key="3">
    <source>
        <dbReference type="ARBA" id="ARBA00022900"/>
    </source>
</evidence>
<dbReference type="Gene3D" id="2.30.39.10">
    <property type="entry name" value="Alpha-1-antitrypsin, domain 1"/>
    <property type="match status" value="1"/>
</dbReference>
<gene>
    <name evidence="7" type="primary">LOC105035964</name>
</gene>
<proteinExistence type="inferred from homology"/>
<evidence type="ECO:0000313" key="7">
    <source>
        <dbReference type="RefSeq" id="XP_010909984.1"/>
    </source>
</evidence>
<keyword evidence="2" id="KW-0646">Protease inhibitor</keyword>
<comment type="similarity">
    <text evidence="1 4">Belongs to the serpin family.</text>
</comment>
<dbReference type="InterPro" id="IPR023796">
    <property type="entry name" value="Serpin_dom"/>
</dbReference>